<name>A0ABS6VE84_9GAMM</name>
<dbReference type="Proteomes" id="UP001197236">
    <property type="component" value="Unassembled WGS sequence"/>
</dbReference>
<organism evidence="1 2">
    <name type="scientific">Pantoea allii</name>
    <dbReference type="NCBI Taxonomy" id="574096"/>
    <lineage>
        <taxon>Bacteria</taxon>
        <taxon>Pseudomonadati</taxon>
        <taxon>Pseudomonadota</taxon>
        <taxon>Gammaproteobacteria</taxon>
        <taxon>Enterobacterales</taxon>
        <taxon>Erwiniaceae</taxon>
        <taxon>Pantoea</taxon>
    </lineage>
</organism>
<comment type="caution">
    <text evidence="1">The sequence shown here is derived from an EMBL/GenBank/DDBJ whole genome shotgun (WGS) entry which is preliminary data.</text>
</comment>
<dbReference type="RefSeq" id="WP_063880401.1">
    <property type="nucleotide sequence ID" value="NZ_JAHVXU010000005.1"/>
</dbReference>
<evidence type="ECO:0000313" key="1">
    <source>
        <dbReference type="EMBL" id="MBW1257629.1"/>
    </source>
</evidence>
<evidence type="ECO:0008006" key="3">
    <source>
        <dbReference type="Google" id="ProtNLM"/>
    </source>
</evidence>
<evidence type="ECO:0000313" key="2">
    <source>
        <dbReference type="Proteomes" id="UP001197236"/>
    </source>
</evidence>
<keyword evidence="2" id="KW-1185">Reference proteome</keyword>
<proteinExistence type="predicted"/>
<reference evidence="1 2" key="1">
    <citation type="submission" date="2021-07" db="EMBL/GenBank/DDBJ databases">
        <title>A novel phosphonate cluster across the Pantoea species complex is important for pathogenicity in onion.</title>
        <authorList>
            <person name="Zhao M."/>
            <person name="Stice S."/>
            <person name="Shin G.Y."/>
            <person name="Coutinho T."/>
            <person name="Gitaitis R."/>
            <person name="Kvitko B."/>
            <person name="Dutta B."/>
        </authorList>
    </citation>
    <scope>NUCLEOTIDE SEQUENCE [LARGE SCALE GENOMIC DNA]</scope>
    <source>
        <strain evidence="1 2">BD 382</strain>
    </source>
</reference>
<protein>
    <recommendedName>
        <fullName evidence="3">Immunity protein 35 of polymorphic toxin system</fullName>
    </recommendedName>
</protein>
<dbReference type="EMBL" id="JAHVXZ010000004">
    <property type="protein sequence ID" value="MBW1257629.1"/>
    <property type="molecule type" value="Genomic_DNA"/>
</dbReference>
<sequence length="90" mass="10351">MITESKAIEIAKEYAKETGYGWDERFHEAERSSLDGKSVWVVSTSDLKFSEELPWMMENMPNPIKYYIDLSCGECIAIGGRGDRILRLEK</sequence>
<gene>
    <name evidence="1" type="ORF">KYI95_10535</name>
</gene>
<accession>A0ABS6VE84</accession>